<protein>
    <submittedName>
        <fullName evidence="5">High-affinity branched-chain amino acid ABC transporter periplasmic Leu/Ile/Val-binding protein LivJ</fullName>
    </submittedName>
</protein>
<organism evidence="5 6">
    <name type="scientific">Neorhizobium galegae bv. officinalis</name>
    <dbReference type="NCBI Taxonomy" id="323656"/>
    <lineage>
        <taxon>Bacteria</taxon>
        <taxon>Pseudomonadati</taxon>
        <taxon>Pseudomonadota</taxon>
        <taxon>Alphaproteobacteria</taxon>
        <taxon>Hyphomicrobiales</taxon>
        <taxon>Rhizobiaceae</taxon>
        <taxon>Rhizobium/Agrobacterium group</taxon>
        <taxon>Neorhizobium</taxon>
    </lineage>
</organism>
<dbReference type="EMBL" id="CCRH01000007">
    <property type="protein sequence ID" value="CDZ35751.1"/>
    <property type="molecule type" value="Genomic_DNA"/>
</dbReference>
<evidence type="ECO:0000313" key="5">
    <source>
        <dbReference type="EMBL" id="CDZ35751.1"/>
    </source>
</evidence>
<reference evidence="5 6" key="1">
    <citation type="submission" date="2014-08" db="EMBL/GenBank/DDBJ databases">
        <authorList>
            <person name="Chen Y.-H."/>
        </authorList>
    </citation>
    <scope>NUCLEOTIDE SEQUENCE [LARGE SCALE GENOMIC DNA]</scope>
</reference>
<dbReference type="CDD" id="cd06342">
    <property type="entry name" value="PBP1_ABC_LIVBP-like"/>
    <property type="match status" value="1"/>
</dbReference>
<evidence type="ECO:0000256" key="2">
    <source>
        <dbReference type="ARBA" id="ARBA00022729"/>
    </source>
</evidence>
<dbReference type="PROSITE" id="PS51257">
    <property type="entry name" value="PROKAR_LIPOPROTEIN"/>
    <property type="match status" value="1"/>
</dbReference>
<evidence type="ECO:0000313" key="6">
    <source>
        <dbReference type="Proteomes" id="UP000046176"/>
    </source>
</evidence>
<proteinExistence type="inferred from homology"/>
<evidence type="ECO:0000259" key="4">
    <source>
        <dbReference type="Pfam" id="PF13458"/>
    </source>
</evidence>
<dbReference type="RefSeq" id="WP_046667121.1">
    <property type="nucleotide sequence ID" value="NZ_CCRH01000007.1"/>
</dbReference>
<evidence type="ECO:0000256" key="3">
    <source>
        <dbReference type="SAM" id="SignalP"/>
    </source>
</evidence>
<accession>A0A0T7FL67</accession>
<dbReference type="InterPro" id="IPR028081">
    <property type="entry name" value="Leu-bd"/>
</dbReference>
<feature type="chain" id="PRO_5018192470" evidence="3">
    <location>
        <begin position="24"/>
        <end position="357"/>
    </location>
</feature>
<gene>
    <name evidence="5" type="primary">livJ</name>
    <name evidence="5" type="ORF">NGAL_HAMBI1145_30070</name>
</gene>
<sequence length="357" mass="37499">MTARRFIIAGLLASFLGCGSAPAAVIGVVAPRSGPYAPLGTQVFQGARAAAEAGGDTVVEIDESCDENGGAAAAKNLANAKVSAAVGFLCVETLSTALPLLKAAQIPAITVSVRSKILMEDTLRNGWPFFRMAPAEGDEAEKLSETILSIWKAEPIALVEDGTIYGRELASAIRQRLEPMGITPIFTDTFRPGQEQQVALVRRLAKAGASHVFVGGDRNDMAIIARDGASENFPLTLLGGDNLRAANRPVPLREGVLAVALPDYATLPSAAAAVAALRTKNIDADGYLLPAYAATELVHQAVTAAAGQPLTQTIGSRSFNTVIGPIAFDRGHELKDNPFRLLEWRGSTFILSRPATD</sequence>
<dbReference type="Gene3D" id="3.40.50.2300">
    <property type="match status" value="2"/>
</dbReference>
<dbReference type="Pfam" id="PF13458">
    <property type="entry name" value="Peripla_BP_6"/>
    <property type="match status" value="1"/>
</dbReference>
<evidence type="ECO:0000256" key="1">
    <source>
        <dbReference type="ARBA" id="ARBA00010062"/>
    </source>
</evidence>
<dbReference type="InterPro" id="IPR028082">
    <property type="entry name" value="Peripla_BP_I"/>
</dbReference>
<name>A0A0T7FL67_NEOGA</name>
<feature type="domain" description="Leucine-binding protein" evidence="4">
    <location>
        <begin position="26"/>
        <end position="345"/>
    </location>
</feature>
<dbReference type="OrthoDB" id="8439308at2"/>
<dbReference type="PANTHER" id="PTHR47151:SF2">
    <property type="entry name" value="AMINO ACID BINDING PROTEIN"/>
    <property type="match status" value="1"/>
</dbReference>
<comment type="similarity">
    <text evidence="1">Belongs to the leucine-binding protein family.</text>
</comment>
<dbReference type="Proteomes" id="UP000046176">
    <property type="component" value="Unassembled WGS sequence"/>
</dbReference>
<feature type="signal peptide" evidence="3">
    <location>
        <begin position="1"/>
        <end position="23"/>
    </location>
</feature>
<keyword evidence="2 3" id="KW-0732">Signal</keyword>
<dbReference type="PANTHER" id="PTHR47151">
    <property type="entry name" value="LEU/ILE/VAL-BINDING ABC TRANSPORTER SUBUNIT"/>
    <property type="match status" value="1"/>
</dbReference>
<dbReference type="SUPFAM" id="SSF53822">
    <property type="entry name" value="Periplasmic binding protein-like I"/>
    <property type="match status" value="1"/>
</dbReference>
<dbReference type="AlphaFoldDB" id="A0A0T7FL67"/>